<dbReference type="InterPro" id="IPR050534">
    <property type="entry name" value="Coronavir_polyprotein_1ab"/>
</dbReference>
<dbReference type="PANTHER" id="PTHR43788">
    <property type="entry name" value="DNA2/NAM7 HELICASE FAMILY MEMBER"/>
    <property type="match status" value="1"/>
</dbReference>
<dbReference type="GO" id="GO:0005524">
    <property type="term" value="F:ATP binding"/>
    <property type="evidence" value="ECO:0007669"/>
    <property type="project" value="UniProtKB-KW"/>
</dbReference>
<evidence type="ECO:0000256" key="4">
    <source>
        <dbReference type="ARBA" id="ARBA00022840"/>
    </source>
</evidence>
<evidence type="ECO:0000259" key="5">
    <source>
        <dbReference type="Pfam" id="PF13087"/>
    </source>
</evidence>
<keyword evidence="2" id="KW-0378">Hydrolase</keyword>
<proteinExistence type="predicted"/>
<dbReference type="EMBL" id="LVYD01000059">
    <property type="protein sequence ID" value="OQP60677.1"/>
    <property type="molecule type" value="Genomic_DNA"/>
</dbReference>
<dbReference type="GO" id="GO:0016787">
    <property type="term" value="F:hydrolase activity"/>
    <property type="evidence" value="ECO:0007669"/>
    <property type="project" value="UniProtKB-KW"/>
</dbReference>
<dbReference type="Pfam" id="PF13087">
    <property type="entry name" value="AAA_12"/>
    <property type="match status" value="1"/>
</dbReference>
<organism evidence="6 7">
    <name type="scientific">Niastella vici</name>
    <dbReference type="NCBI Taxonomy" id="1703345"/>
    <lineage>
        <taxon>Bacteria</taxon>
        <taxon>Pseudomonadati</taxon>
        <taxon>Bacteroidota</taxon>
        <taxon>Chitinophagia</taxon>
        <taxon>Chitinophagales</taxon>
        <taxon>Chitinophagaceae</taxon>
        <taxon>Niastella</taxon>
    </lineage>
</organism>
<dbReference type="SUPFAM" id="SSF52540">
    <property type="entry name" value="P-loop containing nucleoside triphosphate hydrolases"/>
    <property type="match status" value="1"/>
</dbReference>
<dbReference type="PANTHER" id="PTHR43788:SF8">
    <property type="entry name" value="DNA-BINDING PROTEIN SMUBP-2"/>
    <property type="match status" value="1"/>
</dbReference>
<dbReference type="InterPro" id="IPR047187">
    <property type="entry name" value="SF1_C_Upf1"/>
</dbReference>
<keyword evidence="1" id="KW-0547">Nucleotide-binding</keyword>
<evidence type="ECO:0000256" key="3">
    <source>
        <dbReference type="ARBA" id="ARBA00022806"/>
    </source>
</evidence>
<dbReference type="InterPro" id="IPR041679">
    <property type="entry name" value="DNA2/NAM7-like_C"/>
</dbReference>
<name>A0A1V9FQW6_9BACT</name>
<dbReference type="RefSeq" id="WP_081152458.1">
    <property type="nucleotide sequence ID" value="NZ_LVYD01000059.1"/>
</dbReference>
<dbReference type="GO" id="GO:0043139">
    <property type="term" value="F:5'-3' DNA helicase activity"/>
    <property type="evidence" value="ECO:0007669"/>
    <property type="project" value="TreeGrafter"/>
</dbReference>
<keyword evidence="4" id="KW-0067">ATP-binding</keyword>
<dbReference type="Gene3D" id="3.90.320.10">
    <property type="match status" value="1"/>
</dbReference>
<comment type="caution">
    <text evidence="6">The sequence shown here is derived from an EMBL/GenBank/DDBJ whole genome shotgun (WGS) entry which is preliminary data.</text>
</comment>
<dbReference type="AlphaFoldDB" id="A0A1V9FQW6"/>
<keyword evidence="7" id="KW-1185">Reference proteome</keyword>
<keyword evidence="3" id="KW-0347">Helicase</keyword>
<dbReference type="OrthoDB" id="9757917at2"/>
<dbReference type="CDD" id="cd18808">
    <property type="entry name" value="SF1_C_Upf1"/>
    <property type="match status" value="1"/>
</dbReference>
<dbReference type="InterPro" id="IPR027417">
    <property type="entry name" value="P-loop_NTPase"/>
</dbReference>
<evidence type="ECO:0000256" key="2">
    <source>
        <dbReference type="ARBA" id="ARBA00022801"/>
    </source>
</evidence>
<dbReference type="InterPro" id="IPR011604">
    <property type="entry name" value="PDDEXK-like_dom_sf"/>
</dbReference>
<dbReference type="Pfam" id="PF13245">
    <property type="entry name" value="AAA_19"/>
    <property type="match status" value="1"/>
</dbReference>
<dbReference type="Proteomes" id="UP000192796">
    <property type="component" value="Unassembled WGS sequence"/>
</dbReference>
<sequence>MTTIDTQKAQAFYAELVLIQHSTADANERFSHLSSFFYKLIKTATNEELIAFRNFYARFRYLLTQLKLTGTEKQNLDAFRRFIKEGNIKKTTVKSIQQSIALLYRLIKTMQGTHAVERKELEALPYTEKYFLRLVPQRRYDILTDLKVLCADWTEITDDNGSPCFTLKAYDLENMEGLVEILIRAHQHANHLPARQLLTENAILQFHNISYTGEGDNQYTTTFDTLITLEPDFLIDATAIGECFVQQGSNSDIFFLSKIMDNLPGSAALKGSIIGYYLDEIVRNKEENIESIYLNAQRNNALKAAQFGNTEMQTLKRSILQEHLKNIINLVQTQSHKELWIEPTYFSKDYGLQGRIDLLGIDHELDSKDIVELKSGSPSNHQYNIAWSNHKMQVVSYDMLLQSTYGDKRQGTNAVYYSKCPVLPYRHIVTEHSEKIDVLNIRNEITAKIYALAHGDFSLLHKIKNEGIAGIPRFLYTELDAFRRLYDPSRIATHYYQELMAFTLREMINAKVGDMLKDEEEENQNGFAGLWLDNRLTKVQDFRIIYDLEVTAINEEDGIINLSFDRTISHSFRKGDLIILYPKLGDTYNPMAQHILKGTISYIGLDALVIALFNIQTDYSYINSYQHWAIEPDILERNHWSTISSLFNVLSCADRKKKLLFGHEEPKTEPAITYHNENLTDNQNQVIQQALNAKDYYLLQGPPGTGKTSTFLVNYVKELTWKTKDKIVVLAFTNRAVEKICEAFRKPGNNKATIEYIRLGSKLITDDNLFTEQLNDDNPDNWRKIFDAHQVIVSTVSTFQNNWLLLKEFISLKQIIIDEASQLTEAALSGILVLFEKFILIGDHKQLPSVVTQDAKTCFTRSNYLNQLGVTDFRVSLFERLTRNAIAKGWKHAYGQLTHHYRMHQVIAGLIAQHYRETLIPGKPAQNSTLPPYTLSNGHPLIELTKSRILFIESVPETAHKKNKKEAFIAAFIAQTLIDSGIVTPAQIGIVTPFRAQIAEIKKHLRTDILLNENFIVDTVERYQGDERKIILFSSTITNTRQIASMQSIAAGDKDETDRKLLVSISRASEQFIILGNPEVLRASKPYRLLIAQIEAQQGVINKDFSENIISMHSDLDLD</sequence>
<evidence type="ECO:0000313" key="7">
    <source>
        <dbReference type="Proteomes" id="UP000192796"/>
    </source>
</evidence>
<gene>
    <name evidence="6" type="ORF">A3860_32265</name>
</gene>
<protein>
    <recommendedName>
        <fullName evidence="5">DNA2/NAM7 helicase-like C-terminal domain-containing protein</fullName>
    </recommendedName>
</protein>
<evidence type="ECO:0000313" key="6">
    <source>
        <dbReference type="EMBL" id="OQP60677.1"/>
    </source>
</evidence>
<dbReference type="STRING" id="1703345.A3860_32265"/>
<feature type="domain" description="DNA2/NAM7 helicase-like C-terminal" evidence="5">
    <location>
        <begin position="874"/>
        <end position="1078"/>
    </location>
</feature>
<accession>A0A1V9FQW6</accession>
<evidence type="ECO:0000256" key="1">
    <source>
        <dbReference type="ARBA" id="ARBA00022741"/>
    </source>
</evidence>
<dbReference type="Gene3D" id="3.40.50.300">
    <property type="entry name" value="P-loop containing nucleotide triphosphate hydrolases"/>
    <property type="match status" value="2"/>
</dbReference>
<reference evidence="6 7" key="1">
    <citation type="submission" date="2016-03" db="EMBL/GenBank/DDBJ databases">
        <title>Niastella vici sp. nov., isolated from farmland soil.</title>
        <authorList>
            <person name="Chen L."/>
            <person name="Wang D."/>
            <person name="Yang S."/>
            <person name="Wang G."/>
        </authorList>
    </citation>
    <scope>NUCLEOTIDE SEQUENCE [LARGE SCALE GENOMIC DNA]</scope>
    <source>
        <strain evidence="6 7">DJ57</strain>
    </source>
</reference>